<feature type="signal peptide" evidence="2">
    <location>
        <begin position="1"/>
        <end position="24"/>
    </location>
</feature>
<feature type="compositionally biased region" description="Low complexity" evidence="1">
    <location>
        <begin position="155"/>
        <end position="167"/>
    </location>
</feature>
<dbReference type="InParanoid" id="A0A2H3CLH3"/>
<protein>
    <submittedName>
        <fullName evidence="3">Uncharacterized protein</fullName>
    </submittedName>
</protein>
<proteinExistence type="predicted"/>
<dbReference type="EMBL" id="KZ293754">
    <property type="protein sequence ID" value="PBK80042.1"/>
    <property type="molecule type" value="Genomic_DNA"/>
</dbReference>
<reference evidence="4" key="1">
    <citation type="journal article" date="2017" name="Nat. Ecol. Evol.">
        <title>Genome expansion and lineage-specific genetic innovations in the forest pathogenic fungi Armillaria.</title>
        <authorList>
            <person name="Sipos G."/>
            <person name="Prasanna A.N."/>
            <person name="Walter M.C."/>
            <person name="O'Connor E."/>
            <person name="Balint B."/>
            <person name="Krizsan K."/>
            <person name="Kiss B."/>
            <person name="Hess J."/>
            <person name="Varga T."/>
            <person name="Slot J."/>
            <person name="Riley R."/>
            <person name="Boka B."/>
            <person name="Rigling D."/>
            <person name="Barry K."/>
            <person name="Lee J."/>
            <person name="Mihaltcheva S."/>
            <person name="LaButti K."/>
            <person name="Lipzen A."/>
            <person name="Waldron R."/>
            <person name="Moloney N.M."/>
            <person name="Sperisen C."/>
            <person name="Kredics L."/>
            <person name="Vagvoelgyi C."/>
            <person name="Patrignani A."/>
            <person name="Fitzpatrick D."/>
            <person name="Nagy I."/>
            <person name="Doyle S."/>
            <person name="Anderson J.B."/>
            <person name="Grigoriev I.V."/>
            <person name="Gueldener U."/>
            <person name="Muensterkoetter M."/>
            <person name="Nagy L.G."/>
        </authorList>
    </citation>
    <scope>NUCLEOTIDE SEQUENCE [LARGE SCALE GENOMIC DNA]</scope>
    <source>
        <strain evidence="4">Ar21-2</strain>
    </source>
</reference>
<dbReference type="AlphaFoldDB" id="A0A2H3CLH3"/>
<keyword evidence="2" id="KW-0732">Signal</keyword>
<feature type="chain" id="PRO_5013729401" evidence="2">
    <location>
        <begin position="25"/>
        <end position="196"/>
    </location>
</feature>
<keyword evidence="4" id="KW-1185">Reference proteome</keyword>
<dbReference type="Proteomes" id="UP000217790">
    <property type="component" value="Unassembled WGS sequence"/>
</dbReference>
<feature type="compositionally biased region" description="Basic and acidic residues" evidence="1">
    <location>
        <begin position="121"/>
        <end position="151"/>
    </location>
</feature>
<organism evidence="3 4">
    <name type="scientific">Armillaria gallica</name>
    <name type="common">Bulbous honey fungus</name>
    <name type="synonym">Armillaria bulbosa</name>
    <dbReference type="NCBI Taxonomy" id="47427"/>
    <lineage>
        <taxon>Eukaryota</taxon>
        <taxon>Fungi</taxon>
        <taxon>Dikarya</taxon>
        <taxon>Basidiomycota</taxon>
        <taxon>Agaricomycotina</taxon>
        <taxon>Agaricomycetes</taxon>
        <taxon>Agaricomycetidae</taxon>
        <taxon>Agaricales</taxon>
        <taxon>Marasmiineae</taxon>
        <taxon>Physalacriaceae</taxon>
        <taxon>Armillaria</taxon>
    </lineage>
</organism>
<gene>
    <name evidence="3" type="ORF">ARMGADRAFT_1092581</name>
</gene>
<feature type="region of interest" description="Disordered" evidence="1">
    <location>
        <begin position="97"/>
        <end position="196"/>
    </location>
</feature>
<dbReference type="OrthoDB" id="2964715at2759"/>
<feature type="compositionally biased region" description="Basic and acidic residues" evidence="1">
    <location>
        <begin position="104"/>
        <end position="113"/>
    </location>
</feature>
<evidence type="ECO:0000256" key="2">
    <source>
        <dbReference type="SAM" id="SignalP"/>
    </source>
</evidence>
<evidence type="ECO:0000313" key="3">
    <source>
        <dbReference type="EMBL" id="PBK80042.1"/>
    </source>
</evidence>
<name>A0A2H3CLH3_ARMGA</name>
<evidence type="ECO:0000313" key="4">
    <source>
        <dbReference type="Proteomes" id="UP000217790"/>
    </source>
</evidence>
<sequence length="196" mass="21944">MDPFAPNILSILSLWHLLFGTVRRALPRVRTVDPQRSSDPDTSRFSINQHYRRNFTTIQMAEVAPFYAPGKFDGANHERAYLSNEDEDVGLQAALAASESEMENDLRRHEPELQRAVGVPKDADQDRSLRQERTFKDMRKTQEEGLGRFAEESSSDPSLDRPSSASSVATLSTGETASHARHDPFLSPPASITFTL</sequence>
<accession>A0A2H3CLH3</accession>
<evidence type="ECO:0000256" key="1">
    <source>
        <dbReference type="SAM" id="MobiDB-lite"/>
    </source>
</evidence>